<keyword evidence="1" id="KW-0378">Hydrolase</keyword>
<comment type="caution">
    <text evidence="3">The sequence shown here is derived from an EMBL/GenBank/DDBJ whole genome shotgun (WGS) entry which is preliminary data.</text>
</comment>
<evidence type="ECO:0000259" key="2">
    <source>
        <dbReference type="Pfam" id="PF17829"/>
    </source>
</evidence>
<dbReference type="PANTHER" id="PTHR37842">
    <property type="match status" value="1"/>
</dbReference>
<dbReference type="Pfam" id="PF15979">
    <property type="entry name" value="Glyco_hydro_115"/>
    <property type="match status" value="1"/>
</dbReference>
<sequence length="840" mass="94958">MAADDFVLFTSTDGYRALPVERLTVAMDKNDERGVGIAAENLCKDFGRVTGHEALLTYGKQADIVAGTIGRSRVVDALVRKGVIKAADLKGKWEKYVIVVNDGQIIIAGSDRRGTIYGIYELSRQIGVSPWYFWGDVPTVRRQAVYVKPGVYTDGEPKVKYRGIFINDEWPSFGSWCGNRFGGINSKMYATMFELLLRLKANYLWPAMWASSFNEDDPLSPKVADEYGIVMGTSHHEPMMRAHKEYTSRRKEIGPWNYAVNKERVDKFFREGMERNRRYDNLVTIGMRGDGDVAMGNGDDEENMATLTKVIEGQRKIIKDVYGREDAVPQLWAVFTEVQRYYDAGFTVPDDVTLLFCDNNWGYIRRKAPASERNRKGGFGLYYHIDMNGGPWNDRWVNTSPLPKLREQLSLAYQSGIDRIWIVNVGDLKPKELPIDFIMNYAWNPEAIQPGDEYGYVRWWAAGIFGAGVADDVADILVKYPKYNLWRKPEVQVPGLFSVENHDEANRVTMLWRQLAEKAEAVKLRIPAEAQDAYYQLVYYPAVASACVAEIYLAATQNRYYADRLDLRANAFADRAKELYRKDSLLAGYYNKVMAGGKWNGMMQDKHIGYTKWSMPDRNILPELHYVSESEAKPSCVVESKPTDEYSIPAIRFSRNIPAGGVAWQLLPDLGRADGCMGINNTVAQPVESGSGPCLEYDIDVTESGNVKVAIGILPTQDVCPERGLRIAVQMDNGEITTLDARRGLVDTFDEYTPGNLARTKKLRPLPASGKMALNGYHRHMRNEVFDNQRWLDATFAVGTAGKHTLRVIMVDPEVVLERIVINPDDNCYSYFGAPERKDF</sequence>
<dbReference type="InterPro" id="IPR031924">
    <property type="entry name" value="GH115"/>
</dbReference>
<dbReference type="PANTHER" id="PTHR37842:SF2">
    <property type="entry name" value="GYLCOSYL HYDROLASE 115 C-TERMINAL DOMAIN-CONTAINING PROTEIN"/>
    <property type="match status" value="1"/>
</dbReference>
<dbReference type="Gene3D" id="1.20.58.2150">
    <property type="match status" value="1"/>
</dbReference>
<accession>A0ABX2AWP9</accession>
<name>A0ABX2AWP9_9BACT</name>
<dbReference type="Proteomes" id="UP001193734">
    <property type="component" value="Unassembled WGS sequence"/>
</dbReference>
<proteinExistence type="predicted"/>
<feature type="domain" description="Gylcosyl hydrolase 115 C-terminal" evidence="2">
    <location>
        <begin position="647"/>
        <end position="836"/>
    </location>
</feature>
<dbReference type="Pfam" id="PF17829">
    <property type="entry name" value="GH115_C"/>
    <property type="match status" value="1"/>
</dbReference>
<evidence type="ECO:0000313" key="3">
    <source>
        <dbReference type="EMBL" id="NPE14090.1"/>
    </source>
</evidence>
<gene>
    <name evidence="3" type="ORF">HPS55_07090</name>
</gene>
<dbReference type="Gene3D" id="2.60.120.1620">
    <property type="match status" value="1"/>
</dbReference>
<dbReference type="EMBL" id="JABKKE010000009">
    <property type="protein sequence ID" value="NPE14090.1"/>
    <property type="molecule type" value="Genomic_DNA"/>
</dbReference>
<dbReference type="InterPro" id="IPR029018">
    <property type="entry name" value="Hex-like_dom2"/>
</dbReference>
<evidence type="ECO:0000256" key="1">
    <source>
        <dbReference type="ARBA" id="ARBA00022801"/>
    </source>
</evidence>
<evidence type="ECO:0000313" key="4">
    <source>
        <dbReference type="Proteomes" id="UP001193734"/>
    </source>
</evidence>
<dbReference type="InterPro" id="IPR042301">
    <property type="entry name" value="GH115_sf"/>
</dbReference>
<dbReference type="Gene3D" id="3.30.379.10">
    <property type="entry name" value="Chitobiase/beta-hexosaminidase domain 2-like"/>
    <property type="match status" value="1"/>
</dbReference>
<dbReference type="Gene3D" id="3.20.20.520">
    <property type="entry name" value="Glycosyl hydrolase family 115"/>
    <property type="match status" value="1"/>
</dbReference>
<dbReference type="InterPro" id="IPR041437">
    <property type="entry name" value="GH115_C"/>
</dbReference>
<keyword evidence="4" id="KW-1185">Reference proteome</keyword>
<dbReference type="SUPFAM" id="SSF55545">
    <property type="entry name" value="beta-N-acetylhexosaminidase-like domain"/>
    <property type="match status" value="1"/>
</dbReference>
<reference evidence="3 4" key="1">
    <citation type="submission" date="2020-05" db="EMBL/GenBank/DDBJ databases">
        <title>Distinct polysaccharide utilization as determinants for interspecies competition between intestinal Prevotella spp.</title>
        <authorList>
            <person name="Galvez E.J.C."/>
            <person name="Iljazovic A."/>
            <person name="Strowig T."/>
        </authorList>
    </citation>
    <scope>NUCLEOTIDE SEQUENCE [LARGE SCALE GENOMIC DNA]</scope>
    <source>
        <strain evidence="3 4">PROD</strain>
    </source>
</reference>
<organism evidence="3 4">
    <name type="scientific">Xylanibacter rodentium</name>
    <dbReference type="NCBI Taxonomy" id="2736289"/>
    <lineage>
        <taxon>Bacteria</taxon>
        <taxon>Pseudomonadati</taxon>
        <taxon>Bacteroidota</taxon>
        <taxon>Bacteroidia</taxon>
        <taxon>Bacteroidales</taxon>
        <taxon>Prevotellaceae</taxon>
        <taxon>Xylanibacter</taxon>
    </lineage>
</organism>
<protein>
    <recommendedName>
        <fullName evidence="2">Gylcosyl hydrolase 115 C-terminal domain-containing protein</fullName>
    </recommendedName>
</protein>